<organism evidence="1 2">
    <name type="scientific">Opisthorchis viverrini</name>
    <name type="common">Southeast Asian liver fluke</name>
    <dbReference type="NCBI Taxonomy" id="6198"/>
    <lineage>
        <taxon>Eukaryota</taxon>
        <taxon>Metazoa</taxon>
        <taxon>Spiralia</taxon>
        <taxon>Lophotrochozoa</taxon>
        <taxon>Platyhelminthes</taxon>
        <taxon>Trematoda</taxon>
        <taxon>Digenea</taxon>
        <taxon>Opisthorchiida</taxon>
        <taxon>Opisthorchiata</taxon>
        <taxon>Opisthorchiidae</taxon>
        <taxon>Opisthorchis</taxon>
    </lineage>
</organism>
<protein>
    <submittedName>
        <fullName evidence="1">Uncharacterized protein</fullName>
    </submittedName>
</protein>
<name>A0A1S8X792_OPIVI</name>
<dbReference type="EMBL" id="KV891747">
    <property type="protein sequence ID" value="OON22536.1"/>
    <property type="molecule type" value="Genomic_DNA"/>
</dbReference>
<accession>A0A1S8X792</accession>
<dbReference type="PANTHER" id="PTHR37984">
    <property type="entry name" value="PROTEIN CBG26694"/>
    <property type="match status" value="1"/>
</dbReference>
<keyword evidence="2" id="KW-1185">Reference proteome</keyword>
<dbReference type="PANTHER" id="PTHR37984:SF5">
    <property type="entry name" value="PROTEIN NYNRIN-LIKE"/>
    <property type="match status" value="1"/>
</dbReference>
<dbReference type="InterPro" id="IPR050951">
    <property type="entry name" value="Retrovirus_Pol_polyprotein"/>
</dbReference>
<proteinExistence type="predicted"/>
<evidence type="ECO:0000313" key="1">
    <source>
        <dbReference type="EMBL" id="OON22536.1"/>
    </source>
</evidence>
<evidence type="ECO:0000313" key="2">
    <source>
        <dbReference type="Proteomes" id="UP000243686"/>
    </source>
</evidence>
<reference evidence="1 2" key="1">
    <citation type="submission" date="2015-03" db="EMBL/GenBank/DDBJ databases">
        <title>Draft genome of the nematode, Opisthorchis viverrini.</title>
        <authorList>
            <person name="Mitreva M."/>
        </authorList>
    </citation>
    <scope>NUCLEOTIDE SEQUENCE [LARGE SCALE GENOMIC DNA]</scope>
    <source>
        <strain evidence="1">Khon Kaen</strain>
    </source>
</reference>
<sequence length="117" mass="13538">MESVEFLCFIVDKRDRGPHPDNIEAVRQMVPPKNVVQLRSLLSLAIPINATNLYSRCFFSPHQSYPRESDDCTKWPKDEISKELLQFFSRRESLSVVDNCLLTGDRVVVPTELRKTK</sequence>
<gene>
    <name evidence="1" type="ORF">X801_01562</name>
</gene>
<dbReference type="Proteomes" id="UP000243686">
    <property type="component" value="Unassembled WGS sequence"/>
</dbReference>
<dbReference type="AlphaFoldDB" id="A0A1S8X792"/>